<evidence type="ECO:0000313" key="6">
    <source>
        <dbReference type="Proteomes" id="UP000627166"/>
    </source>
</evidence>
<dbReference type="EMBL" id="JACSQB010000093">
    <property type="protein sequence ID" value="MBD8047723.1"/>
    <property type="molecule type" value="Genomic_DNA"/>
</dbReference>
<dbReference type="RefSeq" id="WP_191740706.1">
    <property type="nucleotide sequence ID" value="NZ_JACSQB010000093.1"/>
</dbReference>
<comment type="similarity">
    <text evidence="1 4">Belongs to the glycerate kinase type-1 family.</text>
</comment>
<keyword evidence="6" id="KW-1185">Reference proteome</keyword>
<dbReference type="InterPro" id="IPR036129">
    <property type="entry name" value="Glycerate_kinase_sf"/>
</dbReference>
<evidence type="ECO:0000256" key="4">
    <source>
        <dbReference type="PIRNR" id="PIRNR006078"/>
    </source>
</evidence>
<evidence type="ECO:0000256" key="1">
    <source>
        <dbReference type="ARBA" id="ARBA00006284"/>
    </source>
</evidence>
<dbReference type="InterPro" id="IPR018197">
    <property type="entry name" value="Glycerate_kinase_RE-like"/>
</dbReference>
<evidence type="ECO:0000256" key="2">
    <source>
        <dbReference type="ARBA" id="ARBA00022679"/>
    </source>
</evidence>
<dbReference type="Pfam" id="PF02595">
    <property type="entry name" value="Gly_kinase"/>
    <property type="match status" value="1"/>
</dbReference>
<dbReference type="PANTHER" id="PTHR21599:SF0">
    <property type="entry name" value="GLYCERATE KINASE"/>
    <property type="match status" value="1"/>
</dbReference>
<dbReference type="InterPro" id="IPR004381">
    <property type="entry name" value="Glycerate_kinase"/>
</dbReference>
<gene>
    <name evidence="5" type="ORF">H9637_11830</name>
</gene>
<evidence type="ECO:0000313" key="5">
    <source>
        <dbReference type="EMBL" id="MBD8047723.1"/>
    </source>
</evidence>
<dbReference type="Gene3D" id="3.40.50.10350">
    <property type="entry name" value="Glycerate kinase, domain 1"/>
    <property type="match status" value="1"/>
</dbReference>
<accession>A0ABR8YUR1</accession>
<dbReference type="GO" id="GO:0016301">
    <property type="term" value="F:kinase activity"/>
    <property type="evidence" value="ECO:0007669"/>
    <property type="project" value="UniProtKB-KW"/>
</dbReference>
<organism evidence="5 6">
    <name type="scientific">Clostridium faecium</name>
    <dbReference type="NCBI Taxonomy" id="2762223"/>
    <lineage>
        <taxon>Bacteria</taxon>
        <taxon>Bacillati</taxon>
        <taxon>Bacillota</taxon>
        <taxon>Clostridia</taxon>
        <taxon>Eubacteriales</taxon>
        <taxon>Clostridiaceae</taxon>
        <taxon>Clostridium</taxon>
    </lineage>
</organism>
<evidence type="ECO:0000256" key="3">
    <source>
        <dbReference type="ARBA" id="ARBA00022777"/>
    </source>
</evidence>
<keyword evidence="2 4" id="KW-0808">Transferase</keyword>
<dbReference type="InterPro" id="IPR018193">
    <property type="entry name" value="Glyc_kinase_flavodox-like_fold"/>
</dbReference>
<dbReference type="SUPFAM" id="SSF110738">
    <property type="entry name" value="Glycerate kinase I"/>
    <property type="match status" value="1"/>
</dbReference>
<proteinExistence type="inferred from homology"/>
<dbReference type="Proteomes" id="UP000627166">
    <property type="component" value="Unassembled WGS sequence"/>
</dbReference>
<dbReference type="Gene3D" id="3.90.1510.10">
    <property type="entry name" value="Glycerate kinase, domain 2"/>
    <property type="match status" value="1"/>
</dbReference>
<name>A0ABR8YUR1_9CLOT</name>
<keyword evidence="3 4" id="KW-0418">Kinase</keyword>
<comment type="caution">
    <text evidence="5">The sequence shown here is derived from an EMBL/GenBank/DDBJ whole genome shotgun (WGS) entry which is preliminary data.</text>
</comment>
<sequence length="382" mass="40710">MKFVLAPDSFKESMTSKEACDAMERGIKKIIPDAECIKMPMADGGEGTLEALVECTKGKIYDVEVMSPLMEKITAHFGMLGNSNTAVIEMSSASGIMLVPKEKRNPLVTTTYGTGQLIKAALDMGADHLIIGIGGSATNDGGAGMITALGAKLLDKDGKELKLGGGELNKLHNIDISYMDPRIKNVTVEVACDVENPLVGENGASYVFGPQKGATNEMVKILDDSLKHYADKIKEQFNIDISNVPGAGAAGGLGGGLLAFLNGKLRSGIELVIHHTALEEKIRNSDYVITGEGSIDNQTIFGKTPIGVSRIAKKHGVPVIAVAGRIGDDIATIYDEGIVSVFSILQKVTYLEEALEDGKENLEKTLENIARLLILNSNKTYK</sequence>
<dbReference type="NCBIfam" id="TIGR00045">
    <property type="entry name" value="glycerate kinase"/>
    <property type="match status" value="1"/>
</dbReference>
<protein>
    <submittedName>
        <fullName evidence="5">Glycerate kinase</fullName>
    </submittedName>
</protein>
<reference evidence="5 6" key="1">
    <citation type="submission" date="2020-08" db="EMBL/GenBank/DDBJ databases">
        <title>A Genomic Blueprint of the Chicken Gut Microbiome.</title>
        <authorList>
            <person name="Gilroy R."/>
            <person name="Ravi A."/>
            <person name="Getino M."/>
            <person name="Pursley I."/>
            <person name="Horton D.L."/>
            <person name="Alikhan N.-F."/>
            <person name="Baker D."/>
            <person name="Gharbi K."/>
            <person name="Hall N."/>
            <person name="Watson M."/>
            <person name="Adriaenssens E.M."/>
            <person name="Foster-Nyarko E."/>
            <person name="Jarju S."/>
            <person name="Secka A."/>
            <person name="Antonio M."/>
            <person name="Oren A."/>
            <person name="Chaudhuri R."/>
            <person name="La Ragione R.M."/>
            <person name="Hildebrand F."/>
            <person name="Pallen M.J."/>
        </authorList>
    </citation>
    <scope>NUCLEOTIDE SEQUENCE [LARGE SCALE GENOMIC DNA]</scope>
    <source>
        <strain evidence="5 6">N37</strain>
    </source>
</reference>
<dbReference type="PANTHER" id="PTHR21599">
    <property type="entry name" value="GLYCERATE KINASE"/>
    <property type="match status" value="1"/>
</dbReference>
<dbReference type="PIRSF" id="PIRSF006078">
    <property type="entry name" value="GlxK"/>
    <property type="match status" value="1"/>
</dbReference>